<feature type="transmembrane region" description="Helical" evidence="2">
    <location>
        <begin position="44"/>
        <end position="65"/>
    </location>
</feature>
<evidence type="ECO:0000256" key="1">
    <source>
        <dbReference type="SAM" id="MobiDB-lite"/>
    </source>
</evidence>
<organism evidence="3 4">
    <name type="scientific">Polyrhizophydium stewartii</name>
    <dbReference type="NCBI Taxonomy" id="2732419"/>
    <lineage>
        <taxon>Eukaryota</taxon>
        <taxon>Fungi</taxon>
        <taxon>Fungi incertae sedis</taxon>
        <taxon>Chytridiomycota</taxon>
        <taxon>Chytridiomycota incertae sedis</taxon>
        <taxon>Chytridiomycetes</taxon>
        <taxon>Rhizophydiales</taxon>
        <taxon>Rhizophydiales incertae sedis</taxon>
        <taxon>Polyrhizophydium</taxon>
    </lineage>
</organism>
<feature type="compositionally biased region" description="Low complexity" evidence="1">
    <location>
        <begin position="351"/>
        <end position="363"/>
    </location>
</feature>
<evidence type="ECO:0000313" key="4">
    <source>
        <dbReference type="Proteomes" id="UP001527925"/>
    </source>
</evidence>
<sequence>MDRSPPAVLLAAATAAAAAAALGLNALALAVLARSRLARSRQTVLYSHLAAAAAATAALALAQLLRPAVPALRLPTPADVARPPPAPSDHNPLAPRDTPSACAELAAAAHLALSLATCSLVAIALHHRTINEFAALAAAFKRRAAAAAHTPHSPVPVPAPEYNPEHHPHGRLQPTPGHSTTVTIPASAAALTPASSSPSSTPSPSRMLLSPQTPSPLAGRGPAYHPSVNHWVAAVWAAAIAKTSLSTAVQTTTVHTVGAPVCALGAVGRTNVAQFLHTLDIFSSLSMAACIVWWYSVTAVAPRADPPSSVSLAVSPGGALGPLPRPHAAVGSAGASSGIRGSMESLAARAAGAGSPSGSLSDGQSLHVRSPSSQTGHGDPWQYANHRAACDTEIDYDHLQAQIANAQSARSAFAISLPGVLLLIVHAVETAFEIAAPAGQGPRKRGSPAATIQLAP</sequence>
<protein>
    <submittedName>
        <fullName evidence="3">Uncharacterized protein</fullName>
    </submittedName>
</protein>
<name>A0ABR4NAP5_9FUNG</name>
<keyword evidence="2" id="KW-0472">Membrane</keyword>
<feature type="region of interest" description="Disordered" evidence="1">
    <location>
        <begin position="351"/>
        <end position="379"/>
    </location>
</feature>
<keyword evidence="2" id="KW-1133">Transmembrane helix</keyword>
<feature type="region of interest" description="Disordered" evidence="1">
    <location>
        <begin position="149"/>
        <end position="221"/>
    </location>
</feature>
<feature type="transmembrane region" description="Helical" evidence="2">
    <location>
        <begin position="6"/>
        <end position="32"/>
    </location>
</feature>
<evidence type="ECO:0000256" key="2">
    <source>
        <dbReference type="SAM" id="Phobius"/>
    </source>
</evidence>
<dbReference type="Proteomes" id="UP001527925">
    <property type="component" value="Unassembled WGS sequence"/>
</dbReference>
<dbReference type="EMBL" id="JADGIZ020000016">
    <property type="protein sequence ID" value="KAL2916581.1"/>
    <property type="molecule type" value="Genomic_DNA"/>
</dbReference>
<keyword evidence="2" id="KW-0812">Transmembrane</keyword>
<proteinExistence type="predicted"/>
<keyword evidence="4" id="KW-1185">Reference proteome</keyword>
<evidence type="ECO:0000313" key="3">
    <source>
        <dbReference type="EMBL" id="KAL2916581.1"/>
    </source>
</evidence>
<comment type="caution">
    <text evidence="3">The sequence shown here is derived from an EMBL/GenBank/DDBJ whole genome shotgun (WGS) entry which is preliminary data.</text>
</comment>
<feature type="compositionally biased region" description="Low complexity" evidence="1">
    <location>
        <begin position="185"/>
        <end position="205"/>
    </location>
</feature>
<gene>
    <name evidence="3" type="ORF">HK105_204014</name>
</gene>
<reference evidence="3 4" key="1">
    <citation type="submission" date="2023-09" db="EMBL/GenBank/DDBJ databases">
        <title>Pangenome analysis of Batrachochytrium dendrobatidis and related Chytrids.</title>
        <authorList>
            <person name="Yacoub M.N."/>
            <person name="Stajich J.E."/>
            <person name="James T.Y."/>
        </authorList>
    </citation>
    <scope>NUCLEOTIDE SEQUENCE [LARGE SCALE GENOMIC DNA]</scope>
    <source>
        <strain evidence="3 4">JEL0888</strain>
    </source>
</reference>
<accession>A0ABR4NAP5</accession>